<dbReference type="EMBL" id="AP018042">
    <property type="protein sequence ID" value="BAX82719.1"/>
    <property type="molecule type" value="Genomic_DNA"/>
</dbReference>
<reference evidence="3" key="2">
    <citation type="journal article" date="2020" name="Antonie Van Leeuwenhoek">
        <title>Labilibaculum antarcticum sp. nov., a novel facultative anaerobic, psychrotorelant bacterium isolated from marine sediment of Antarctica.</title>
        <authorList>
            <person name="Watanabe M."/>
            <person name="Kojima H."/>
            <person name="Fukui M."/>
        </authorList>
    </citation>
    <scope>NUCLEOTIDE SEQUENCE [LARGE SCALE GENOMIC DNA]</scope>
    <source>
        <strain evidence="3">SPP2</strain>
    </source>
</reference>
<feature type="domain" description="PPM-type phosphatase" evidence="1">
    <location>
        <begin position="6"/>
        <end position="230"/>
    </location>
</feature>
<keyword evidence="3" id="KW-1185">Reference proteome</keyword>
<dbReference type="SUPFAM" id="SSF81606">
    <property type="entry name" value="PP2C-like"/>
    <property type="match status" value="1"/>
</dbReference>
<dbReference type="InterPro" id="IPR001932">
    <property type="entry name" value="PPM-type_phosphatase-like_dom"/>
</dbReference>
<name>A0A1Y1CQH6_9BACT</name>
<accession>A0A1Y1CQH6</accession>
<evidence type="ECO:0000313" key="2">
    <source>
        <dbReference type="EMBL" id="BAX82719.1"/>
    </source>
</evidence>
<gene>
    <name evidence="2" type="ORF">ALGA_4429</name>
</gene>
<dbReference type="KEGG" id="mbas:ALGA_4429"/>
<organism evidence="2 3">
    <name type="scientific">Labilibaculum antarcticum</name>
    <dbReference type="NCBI Taxonomy" id="1717717"/>
    <lineage>
        <taxon>Bacteria</taxon>
        <taxon>Pseudomonadati</taxon>
        <taxon>Bacteroidota</taxon>
        <taxon>Bacteroidia</taxon>
        <taxon>Marinilabiliales</taxon>
        <taxon>Marinifilaceae</taxon>
        <taxon>Labilibaculum</taxon>
    </lineage>
</organism>
<proteinExistence type="predicted"/>
<dbReference type="InterPro" id="IPR036457">
    <property type="entry name" value="PPM-type-like_dom_sf"/>
</dbReference>
<sequence>MPSRYYIEVECQQKNDAGQSICGDVFMSRKIKEEGRTILVLSDGLGSGVKANVLGTLTASMILNYMKVNKDIRKAAEIIMQTLPVCSKRKASYSTFTIIEIECDGETRIIRYDNPECLILRGVESFIPECEELLLTGEHNKGKILYSYRFKAQKEDRIVFCSDGVTNSGMGARRSPFGWGLENLDIYVKGLIKRQPFLSARQLSESVVERACANYGNKLQDDTSCGVLYFREPRNLLICTGPPYEKSKDAQLAKQVAEFKGKKIVCGGTTAGIISRELGVPIKVEMNITDSELPPISYISDIDLVTEGILTLGKVYRLLKNHKQNSSMRYGPADRIVRVLLESDKIFIVNGTKINVAHQDPNLPMELEIRRTVVKNIVALLEEKFLKEVDLSYI</sequence>
<protein>
    <submittedName>
        <fullName evidence="2">Stage II sporulation protein E</fullName>
    </submittedName>
</protein>
<dbReference type="Proteomes" id="UP000218267">
    <property type="component" value="Chromosome"/>
</dbReference>
<reference evidence="2 3" key="1">
    <citation type="journal article" date="2018" name="Mar. Genomics">
        <title>Complete genome sequence of Marinifilaceae bacterium strain SPP2, isolated from the Antarctic marine sediment.</title>
        <authorList>
            <person name="Watanabe M."/>
            <person name="Kojima H."/>
            <person name="Fukui M."/>
        </authorList>
    </citation>
    <scope>NUCLEOTIDE SEQUENCE [LARGE SCALE GENOMIC DNA]</scope>
    <source>
        <strain evidence="2 3">SPP2</strain>
    </source>
</reference>
<dbReference type="Gene3D" id="3.60.40.10">
    <property type="entry name" value="PPM-type phosphatase domain"/>
    <property type="match status" value="1"/>
</dbReference>
<dbReference type="SMART" id="SM00331">
    <property type="entry name" value="PP2C_SIG"/>
    <property type="match status" value="1"/>
</dbReference>
<evidence type="ECO:0000313" key="3">
    <source>
        <dbReference type="Proteomes" id="UP000218267"/>
    </source>
</evidence>
<dbReference type="RefSeq" id="WP_096433274.1">
    <property type="nucleotide sequence ID" value="NZ_AP018042.1"/>
</dbReference>
<evidence type="ECO:0000259" key="1">
    <source>
        <dbReference type="SMART" id="SM00331"/>
    </source>
</evidence>
<dbReference type="AlphaFoldDB" id="A0A1Y1CQH6"/>
<dbReference type="OrthoDB" id="1090916at2"/>
<dbReference type="Pfam" id="PF07228">
    <property type="entry name" value="SpoIIE"/>
    <property type="match status" value="1"/>
</dbReference>